<evidence type="ECO:0000313" key="6">
    <source>
        <dbReference type="EMBL" id="OQV15672.1"/>
    </source>
</evidence>
<dbReference type="InterPro" id="IPR012677">
    <property type="entry name" value="Nucleotide-bd_a/b_plait_sf"/>
</dbReference>
<organism evidence="6 7">
    <name type="scientific">Hypsibius exemplaris</name>
    <name type="common">Freshwater tardigrade</name>
    <dbReference type="NCBI Taxonomy" id="2072580"/>
    <lineage>
        <taxon>Eukaryota</taxon>
        <taxon>Metazoa</taxon>
        <taxon>Ecdysozoa</taxon>
        <taxon>Tardigrada</taxon>
        <taxon>Eutardigrada</taxon>
        <taxon>Parachela</taxon>
        <taxon>Hypsibioidea</taxon>
        <taxon>Hypsibiidae</taxon>
        <taxon>Hypsibius</taxon>
    </lineage>
</organism>
<dbReference type="InterPro" id="IPR000504">
    <property type="entry name" value="RRM_dom"/>
</dbReference>
<evidence type="ECO:0000256" key="1">
    <source>
        <dbReference type="ARBA" id="ARBA00022737"/>
    </source>
</evidence>
<dbReference type="SUPFAM" id="SSF54928">
    <property type="entry name" value="RNA-binding domain, RBD"/>
    <property type="match status" value="1"/>
</dbReference>
<dbReference type="GO" id="GO:0003723">
    <property type="term" value="F:RNA binding"/>
    <property type="evidence" value="ECO:0007669"/>
    <property type="project" value="UniProtKB-UniRule"/>
</dbReference>
<dbReference type="Pfam" id="PF00076">
    <property type="entry name" value="RRM_1"/>
    <property type="match status" value="2"/>
</dbReference>
<keyword evidence="1" id="KW-0677">Repeat</keyword>
<feature type="region of interest" description="Disordered" evidence="4">
    <location>
        <begin position="1"/>
        <end position="28"/>
    </location>
</feature>
<accession>A0A1W0WKH5</accession>
<evidence type="ECO:0000313" key="7">
    <source>
        <dbReference type="Proteomes" id="UP000192578"/>
    </source>
</evidence>
<name>A0A1W0WKH5_HYPEX</name>
<dbReference type="PANTHER" id="PTHR24012">
    <property type="entry name" value="RNA BINDING PROTEIN"/>
    <property type="match status" value="1"/>
</dbReference>
<comment type="caution">
    <text evidence="6">The sequence shown here is derived from an EMBL/GenBank/DDBJ whole genome shotgun (WGS) entry which is preliminary data.</text>
</comment>
<gene>
    <name evidence="6" type="ORF">BV898_10148</name>
</gene>
<dbReference type="Proteomes" id="UP000192578">
    <property type="component" value="Unassembled WGS sequence"/>
</dbReference>
<dbReference type="PROSITE" id="PS50102">
    <property type="entry name" value="RRM"/>
    <property type="match status" value="2"/>
</dbReference>
<dbReference type="OrthoDB" id="1875751at2759"/>
<evidence type="ECO:0000256" key="2">
    <source>
        <dbReference type="ARBA" id="ARBA00022884"/>
    </source>
</evidence>
<feature type="domain" description="RRM" evidence="5">
    <location>
        <begin position="34"/>
        <end position="124"/>
    </location>
</feature>
<dbReference type="Gene3D" id="3.30.70.330">
    <property type="match status" value="2"/>
</dbReference>
<sequence length="224" mass="24759">MPSTDSSSLDAPVSISRRPNSGTGHYQEGQMIPNKVFVRYVPDLFTHLDICRIFRDYGTILKCELLPPAPHNAGYNGGSAFILYETIAEAEAAISALNGLVVPNVDQNDGTFRPKELQVMTARQRGPGIKDAKIIIRGMPEDWRTKQAIVTFFQQFGQIEACDLINTENYAKYPMAFVTFNLRKSAEAAVLSCQTLHPNPTSGVPAGLVVTHSRKWAPKTRHGR</sequence>
<dbReference type="CDD" id="cd00590">
    <property type="entry name" value="RRM_SF"/>
    <property type="match status" value="1"/>
</dbReference>
<dbReference type="InterPro" id="IPR035979">
    <property type="entry name" value="RBD_domain_sf"/>
</dbReference>
<protein>
    <recommendedName>
        <fullName evidence="5">RRM domain-containing protein</fullName>
    </recommendedName>
</protein>
<dbReference type="AlphaFoldDB" id="A0A1W0WKH5"/>
<feature type="domain" description="RRM" evidence="5">
    <location>
        <begin position="132"/>
        <end position="215"/>
    </location>
</feature>
<dbReference type="EMBL" id="MTYJ01000085">
    <property type="protein sequence ID" value="OQV15672.1"/>
    <property type="molecule type" value="Genomic_DNA"/>
</dbReference>
<evidence type="ECO:0000259" key="5">
    <source>
        <dbReference type="PROSITE" id="PS50102"/>
    </source>
</evidence>
<reference evidence="7" key="1">
    <citation type="submission" date="2017-01" db="EMBL/GenBank/DDBJ databases">
        <title>Comparative genomics of anhydrobiosis in the tardigrade Hypsibius dujardini.</title>
        <authorList>
            <person name="Yoshida Y."/>
            <person name="Koutsovoulos G."/>
            <person name="Laetsch D."/>
            <person name="Stevens L."/>
            <person name="Kumar S."/>
            <person name="Horikawa D."/>
            <person name="Ishino K."/>
            <person name="Komine S."/>
            <person name="Tomita M."/>
            <person name="Blaxter M."/>
            <person name="Arakawa K."/>
        </authorList>
    </citation>
    <scope>NUCLEOTIDE SEQUENCE [LARGE SCALE GENOMIC DNA]</scope>
    <source>
        <strain evidence="7">Z151</strain>
    </source>
</reference>
<evidence type="ECO:0000256" key="3">
    <source>
        <dbReference type="PROSITE-ProRule" id="PRU00176"/>
    </source>
</evidence>
<dbReference type="SMART" id="SM00360">
    <property type="entry name" value="RRM"/>
    <property type="match status" value="2"/>
</dbReference>
<evidence type="ECO:0000256" key="4">
    <source>
        <dbReference type="SAM" id="MobiDB-lite"/>
    </source>
</evidence>
<proteinExistence type="predicted"/>
<keyword evidence="2 3" id="KW-0694">RNA-binding</keyword>
<keyword evidence="7" id="KW-1185">Reference proteome</keyword>